<dbReference type="EMBL" id="VKKG01000006">
    <property type="protein sequence ID" value="TRY16973.1"/>
    <property type="molecule type" value="Genomic_DNA"/>
</dbReference>
<dbReference type="PANTHER" id="PTHR36456">
    <property type="entry name" value="UPF0232 PROTEIN SCO3875"/>
    <property type="match status" value="1"/>
</dbReference>
<feature type="region of interest" description="Disordered" evidence="1">
    <location>
        <begin position="149"/>
        <end position="182"/>
    </location>
</feature>
<feature type="compositionally biased region" description="Basic and acidic residues" evidence="1">
    <location>
        <begin position="170"/>
        <end position="182"/>
    </location>
</feature>
<evidence type="ECO:0000313" key="3">
    <source>
        <dbReference type="Proteomes" id="UP000317638"/>
    </source>
</evidence>
<dbReference type="RefSeq" id="WP_143939116.1">
    <property type="nucleotide sequence ID" value="NZ_VKKG01000006.1"/>
</dbReference>
<evidence type="ECO:0000256" key="1">
    <source>
        <dbReference type="SAM" id="MobiDB-lite"/>
    </source>
</evidence>
<organism evidence="2 3">
    <name type="scientific">Tessaracoccus rhinocerotis</name>
    <dbReference type="NCBI Taxonomy" id="1689449"/>
    <lineage>
        <taxon>Bacteria</taxon>
        <taxon>Bacillati</taxon>
        <taxon>Actinomycetota</taxon>
        <taxon>Actinomycetes</taxon>
        <taxon>Propionibacteriales</taxon>
        <taxon>Propionibacteriaceae</taxon>
        <taxon>Tessaracoccus</taxon>
    </lineage>
</organism>
<feature type="region of interest" description="Disordered" evidence="1">
    <location>
        <begin position="29"/>
        <end position="69"/>
    </location>
</feature>
<reference evidence="2 3" key="1">
    <citation type="submission" date="2019-07" db="EMBL/GenBank/DDBJ databases">
        <authorList>
            <person name="Zhou L.-Y."/>
        </authorList>
    </citation>
    <scope>NUCLEOTIDE SEQUENCE [LARGE SCALE GENOMIC DNA]</scope>
    <source>
        <strain evidence="2 3">YIM 101269</strain>
    </source>
</reference>
<feature type="compositionally biased region" description="Basic residues" evidence="1">
    <location>
        <begin position="40"/>
        <end position="50"/>
    </location>
</feature>
<dbReference type="PANTHER" id="PTHR36456:SF1">
    <property type="entry name" value="UPF0232 PROTEIN SCO3875"/>
    <property type="match status" value="1"/>
</dbReference>
<feature type="compositionally biased region" description="Basic and acidic residues" evidence="1">
    <location>
        <begin position="51"/>
        <end position="67"/>
    </location>
</feature>
<comment type="caution">
    <text evidence="2">The sequence shown here is derived from an EMBL/GenBank/DDBJ whole genome shotgun (WGS) entry which is preliminary data.</text>
</comment>
<gene>
    <name evidence="2" type="ORF">FOJ82_14020</name>
</gene>
<keyword evidence="3" id="KW-1185">Reference proteome</keyword>
<sequence length="182" mass="20194">MTETPSEFEEPIEHDPTGLDLAAQIARQTAETEALPPVPVKRRPPRRIRSRMFEEQRSGARPDDRDPQALGDVLGQVSTRRGWQKRISLSTVLQGWANLVGEDNAQHSKPVLFEDGVLTVVCDSTAWATGMRYAASKLVARLNAELGDQTVKRVDVRGPNAPSWKRGPRSVRDGRGPRDTYG</sequence>
<dbReference type="OrthoDB" id="5516926at2"/>
<dbReference type="AlphaFoldDB" id="A0A553JX20"/>
<protein>
    <submittedName>
        <fullName evidence="2">DUF721 domain-containing protein</fullName>
    </submittedName>
</protein>
<dbReference type="Pfam" id="PF05258">
    <property type="entry name" value="DciA"/>
    <property type="match status" value="1"/>
</dbReference>
<accession>A0A553JX20</accession>
<name>A0A553JX20_9ACTN</name>
<dbReference type="Proteomes" id="UP000317638">
    <property type="component" value="Unassembled WGS sequence"/>
</dbReference>
<evidence type="ECO:0000313" key="2">
    <source>
        <dbReference type="EMBL" id="TRY16973.1"/>
    </source>
</evidence>
<dbReference type="InterPro" id="IPR007922">
    <property type="entry name" value="DciA-like"/>
</dbReference>
<proteinExistence type="predicted"/>